<dbReference type="Ensembl" id="ENSXCOT00000004946.1">
    <property type="protein sequence ID" value="ENSXCOP00000004887.1"/>
    <property type="gene ID" value="ENSXCOG00000003822.1"/>
</dbReference>
<dbReference type="PANTHER" id="PTHR46680:SF5">
    <property type="entry name" value="NFKB INHIBITOR EPSILON"/>
    <property type="match status" value="1"/>
</dbReference>
<feature type="region of interest" description="Disordered" evidence="4">
    <location>
        <begin position="56"/>
        <end position="102"/>
    </location>
</feature>
<reference evidence="5" key="1">
    <citation type="submission" date="2025-08" db="UniProtKB">
        <authorList>
            <consortium name="Ensembl"/>
        </authorList>
    </citation>
    <scope>IDENTIFICATION</scope>
</reference>
<dbReference type="PROSITE" id="PS50088">
    <property type="entry name" value="ANK_REPEAT"/>
    <property type="match status" value="2"/>
</dbReference>
<evidence type="ECO:0000313" key="5">
    <source>
        <dbReference type="Ensembl" id="ENSXCOP00000004887.1"/>
    </source>
</evidence>
<dbReference type="InterPro" id="IPR002110">
    <property type="entry name" value="Ankyrin_rpt"/>
</dbReference>
<proteinExistence type="predicted"/>
<feature type="region of interest" description="Disordered" evidence="4">
    <location>
        <begin position="1"/>
        <end position="24"/>
    </location>
</feature>
<keyword evidence="1" id="KW-0677">Repeat</keyword>
<dbReference type="PANTHER" id="PTHR46680">
    <property type="entry name" value="NF-KAPPA-B INHIBITOR ALPHA"/>
    <property type="match status" value="1"/>
</dbReference>
<evidence type="ECO:0000256" key="4">
    <source>
        <dbReference type="SAM" id="MobiDB-lite"/>
    </source>
</evidence>
<name>A0A3B5L253_9TELE</name>
<dbReference type="GO" id="GO:0005829">
    <property type="term" value="C:cytosol"/>
    <property type="evidence" value="ECO:0007669"/>
    <property type="project" value="TreeGrafter"/>
</dbReference>
<evidence type="ECO:0000313" key="6">
    <source>
        <dbReference type="Proteomes" id="UP000261380"/>
    </source>
</evidence>
<keyword evidence="2 3" id="KW-0040">ANK repeat</keyword>
<dbReference type="SUPFAM" id="SSF48403">
    <property type="entry name" value="Ankyrin repeat"/>
    <property type="match status" value="1"/>
</dbReference>
<dbReference type="PROSITE" id="PS50297">
    <property type="entry name" value="ANK_REP_REGION"/>
    <property type="match status" value="2"/>
</dbReference>
<dbReference type="Pfam" id="PF12796">
    <property type="entry name" value="Ank_2"/>
    <property type="match status" value="1"/>
</dbReference>
<dbReference type="InterPro" id="IPR036770">
    <property type="entry name" value="Ankyrin_rpt-contain_sf"/>
</dbReference>
<reference evidence="5" key="2">
    <citation type="submission" date="2025-09" db="UniProtKB">
        <authorList>
            <consortium name="Ensembl"/>
        </authorList>
    </citation>
    <scope>IDENTIFICATION</scope>
</reference>
<evidence type="ECO:0000256" key="1">
    <source>
        <dbReference type="ARBA" id="ARBA00022737"/>
    </source>
</evidence>
<dbReference type="Gene3D" id="1.25.40.20">
    <property type="entry name" value="Ankyrin repeat-containing domain"/>
    <property type="match status" value="1"/>
</dbReference>
<feature type="repeat" description="ANK" evidence="3">
    <location>
        <begin position="162"/>
        <end position="194"/>
    </location>
</feature>
<dbReference type="InterPro" id="IPR051070">
    <property type="entry name" value="NF-kappa-B_inhibitor"/>
</dbReference>
<dbReference type="GeneTree" id="ENSGT00940000164992"/>
<dbReference type="Proteomes" id="UP000261380">
    <property type="component" value="Unplaced"/>
</dbReference>
<keyword evidence="6" id="KW-1185">Reference proteome</keyword>
<feature type="repeat" description="ANK" evidence="3">
    <location>
        <begin position="195"/>
        <end position="216"/>
    </location>
</feature>
<feature type="compositionally biased region" description="Low complexity" evidence="4">
    <location>
        <begin position="1"/>
        <end position="13"/>
    </location>
</feature>
<dbReference type="SMART" id="SM00248">
    <property type="entry name" value="ANK"/>
    <property type="match status" value="4"/>
</dbReference>
<organism evidence="5 6">
    <name type="scientific">Xiphophorus couchianus</name>
    <name type="common">Monterrey platyfish</name>
    <dbReference type="NCBI Taxonomy" id="32473"/>
    <lineage>
        <taxon>Eukaryota</taxon>
        <taxon>Metazoa</taxon>
        <taxon>Chordata</taxon>
        <taxon>Craniata</taxon>
        <taxon>Vertebrata</taxon>
        <taxon>Euteleostomi</taxon>
        <taxon>Actinopterygii</taxon>
        <taxon>Neopterygii</taxon>
        <taxon>Teleostei</taxon>
        <taxon>Neoteleostei</taxon>
        <taxon>Acanthomorphata</taxon>
        <taxon>Ovalentaria</taxon>
        <taxon>Atherinomorphae</taxon>
        <taxon>Cyprinodontiformes</taxon>
        <taxon>Poeciliidae</taxon>
        <taxon>Poeciliinae</taxon>
        <taxon>Xiphophorus</taxon>
    </lineage>
</organism>
<accession>A0A3B5L253</accession>
<evidence type="ECO:0000256" key="2">
    <source>
        <dbReference type="ARBA" id="ARBA00023043"/>
    </source>
</evidence>
<sequence>MSGSAPPASGSAPQQVEGPPGSAVQQQLLRIGECAAPERCRFCSVVLVLTRSVSPSRLPQQPGVAERPADGRRPAAVLQHRRRPRPAGAAETPVWHPGCQRRHVSPTTRVPVLVRTDRSNWQCPTRPLHLAIIHQQTAVIQQLIQTLLSSQQHAVLNTCNHLQQTPLHLAVITRQLKVAEVLLRAGADPTLVDKDGRSPLHLAALAGDTATLRLLLAHLGERHAHLVNTDGERCLRLLVEGGAKINAAELKSGNTPLHLAVRENLFKLKADVNTCTFGGNTPLHLAASLGFPTLCSMLIAAADEDEFVLLQETETLQNRSTPLPSSSSSS</sequence>
<evidence type="ECO:0000256" key="3">
    <source>
        <dbReference type="PROSITE-ProRule" id="PRU00023"/>
    </source>
</evidence>
<dbReference type="GO" id="GO:0051059">
    <property type="term" value="F:NF-kappaB binding"/>
    <property type="evidence" value="ECO:0007669"/>
    <property type="project" value="TreeGrafter"/>
</dbReference>
<dbReference type="AlphaFoldDB" id="A0A3B5L253"/>
<dbReference type="Pfam" id="PF00023">
    <property type="entry name" value="Ank"/>
    <property type="match status" value="2"/>
</dbReference>
<dbReference type="GO" id="GO:0071356">
    <property type="term" value="P:cellular response to tumor necrosis factor"/>
    <property type="evidence" value="ECO:0007669"/>
    <property type="project" value="TreeGrafter"/>
</dbReference>
<protein>
    <submittedName>
        <fullName evidence="5">Uncharacterized protein</fullName>
    </submittedName>
</protein>